<keyword evidence="2" id="KW-0863">Zinc-finger</keyword>
<evidence type="ECO:0000259" key="4">
    <source>
        <dbReference type="PROSITE" id="PS01360"/>
    </source>
</evidence>
<keyword evidence="3" id="KW-0862">Zinc</keyword>
<dbReference type="GO" id="GO:0008270">
    <property type="term" value="F:zinc ion binding"/>
    <property type="evidence" value="ECO:0007669"/>
    <property type="project" value="UniProtKB-KW"/>
</dbReference>
<name>A0A9P5UFF2_9AGAR</name>
<keyword evidence="1" id="KW-0479">Metal-binding</keyword>
<dbReference type="Proteomes" id="UP000772434">
    <property type="component" value="Unassembled WGS sequence"/>
</dbReference>
<proteinExistence type="predicted"/>
<feature type="domain" description="MYND-type" evidence="4">
    <location>
        <begin position="6"/>
        <end position="51"/>
    </location>
</feature>
<protein>
    <recommendedName>
        <fullName evidence="4">MYND-type domain-containing protein</fullName>
    </recommendedName>
</protein>
<dbReference type="EMBL" id="JADNRY010000002">
    <property type="protein sequence ID" value="KAF9078240.1"/>
    <property type="molecule type" value="Genomic_DNA"/>
</dbReference>
<dbReference type="AlphaFoldDB" id="A0A9P5UFF2"/>
<dbReference type="InterPro" id="IPR046824">
    <property type="entry name" value="Mss51-like_C"/>
</dbReference>
<keyword evidence="6" id="KW-1185">Reference proteome</keyword>
<dbReference type="InterPro" id="IPR002893">
    <property type="entry name" value="Znf_MYND"/>
</dbReference>
<evidence type="ECO:0000256" key="2">
    <source>
        <dbReference type="ARBA" id="ARBA00022771"/>
    </source>
</evidence>
<evidence type="ECO:0000256" key="1">
    <source>
        <dbReference type="ARBA" id="ARBA00022723"/>
    </source>
</evidence>
<gene>
    <name evidence="5" type="ORF">BDP27DRAFT_1207361</name>
</gene>
<dbReference type="PANTHER" id="PTHR28069">
    <property type="entry name" value="GH20023P"/>
    <property type="match status" value="1"/>
</dbReference>
<sequence>RNEVVCEVCYQTPYQARPIKNFESCPKCQLARYCSDPCKSKLSTVHSQRACDMLALLHATERTEIDYLLNRKRLEVGLMIPSPKKRAKYIPMAYYTDWEHYDRELYQEFGGTTNTFLNSLAREIQAHSLQATAGLRQLSTESRSFCCTIIAGLEKTIPRILTYTSLEIHVVGASSRERAIKRMTEDILHHYPGLKKLHIRFIGPEAASSDDPTDNQACTYCLAVGGSRTCSSHPEPYHDYMRNNPNNKPDLVVCLNSGHSDMPYLLSWMPTLPKILDMNVPAIFTEYSWREADNETRRLRGMGARFVIELEENRWRGVIPIINRATGMKHGRISYSSQVWYAVHGR</sequence>
<dbReference type="Pfam" id="PF20179">
    <property type="entry name" value="MSS51_C"/>
    <property type="match status" value="1"/>
</dbReference>
<accession>A0A9P5UFF2</accession>
<evidence type="ECO:0000313" key="5">
    <source>
        <dbReference type="EMBL" id="KAF9078240.1"/>
    </source>
</evidence>
<dbReference type="OrthoDB" id="432970at2759"/>
<dbReference type="PROSITE" id="PS01360">
    <property type="entry name" value="ZF_MYND_1"/>
    <property type="match status" value="1"/>
</dbReference>
<feature type="non-terminal residue" evidence="5">
    <location>
        <position position="1"/>
    </location>
</feature>
<organism evidence="5 6">
    <name type="scientific">Rhodocollybia butyracea</name>
    <dbReference type="NCBI Taxonomy" id="206335"/>
    <lineage>
        <taxon>Eukaryota</taxon>
        <taxon>Fungi</taxon>
        <taxon>Dikarya</taxon>
        <taxon>Basidiomycota</taxon>
        <taxon>Agaricomycotina</taxon>
        <taxon>Agaricomycetes</taxon>
        <taxon>Agaricomycetidae</taxon>
        <taxon>Agaricales</taxon>
        <taxon>Marasmiineae</taxon>
        <taxon>Omphalotaceae</taxon>
        <taxon>Rhodocollybia</taxon>
    </lineage>
</organism>
<comment type="caution">
    <text evidence="5">The sequence shown here is derived from an EMBL/GenBank/DDBJ whole genome shotgun (WGS) entry which is preliminary data.</text>
</comment>
<reference evidence="5" key="1">
    <citation type="submission" date="2020-11" db="EMBL/GenBank/DDBJ databases">
        <authorList>
            <consortium name="DOE Joint Genome Institute"/>
            <person name="Ahrendt S."/>
            <person name="Riley R."/>
            <person name="Andreopoulos W."/>
            <person name="Labutti K."/>
            <person name="Pangilinan J."/>
            <person name="Ruiz-Duenas F.J."/>
            <person name="Barrasa J.M."/>
            <person name="Sanchez-Garcia M."/>
            <person name="Camarero S."/>
            <person name="Miyauchi S."/>
            <person name="Serrano A."/>
            <person name="Linde D."/>
            <person name="Babiker R."/>
            <person name="Drula E."/>
            <person name="Ayuso-Fernandez I."/>
            <person name="Pacheco R."/>
            <person name="Padilla G."/>
            <person name="Ferreira P."/>
            <person name="Barriuso J."/>
            <person name="Kellner H."/>
            <person name="Castanera R."/>
            <person name="Alfaro M."/>
            <person name="Ramirez L."/>
            <person name="Pisabarro A.G."/>
            <person name="Kuo A."/>
            <person name="Tritt A."/>
            <person name="Lipzen A."/>
            <person name="He G."/>
            <person name="Yan M."/>
            <person name="Ng V."/>
            <person name="Cullen D."/>
            <person name="Martin F."/>
            <person name="Rosso M.-N."/>
            <person name="Henrissat B."/>
            <person name="Hibbett D."/>
            <person name="Martinez A.T."/>
            <person name="Grigoriev I.V."/>
        </authorList>
    </citation>
    <scope>NUCLEOTIDE SEQUENCE</scope>
    <source>
        <strain evidence="5">AH 40177</strain>
    </source>
</reference>
<evidence type="ECO:0000256" key="3">
    <source>
        <dbReference type="ARBA" id="ARBA00022833"/>
    </source>
</evidence>
<evidence type="ECO:0000313" key="6">
    <source>
        <dbReference type="Proteomes" id="UP000772434"/>
    </source>
</evidence>